<proteinExistence type="predicted"/>
<feature type="compositionally biased region" description="Basic and acidic residues" evidence="1">
    <location>
        <begin position="2454"/>
        <end position="2475"/>
    </location>
</feature>
<feature type="compositionally biased region" description="Basic residues" evidence="1">
    <location>
        <begin position="1919"/>
        <end position="1928"/>
    </location>
</feature>
<sequence>MDNIWEKLDYIQTTGNTEQYMHNDNSLVDAVNTSSDILTIVADQNLNLSIACGNTNENKHRKDFVDQFVIPKKIIDYGLLSSLKEDSREYQHEVLPSIVRSYRYEQSKSQFRYSKPYLVQNKRLEEQFHERKREFRQAGYSDKEIKESYGFLYVSEEQNIEHICGDGLKVGNLKSSCLGHADMGVQLCKHADVIRPGSVSSKYNGYLIIFKVMKGKVKQVVENHTNIPLEPTPNYDCHLVASADSSFNHTALFNSSQIYAYEYGEESICDIPRQVMPFAVVKFLFTPKSMLRTNTVAQSTSSRASASSRPMASSVRDTGETYIVWNGALTVKGMHACNINMVSSASWFKPAKLGTDIDITHKLEASKVKQKYLKHTGKLTKNFENHSGNYYINVCELHPSKPGIKSHFQKIMNYLGKHDCIAVQKLEDVILLLLTQGQLSYQLGLSQPHKYPVVLYCLFLSRNSRKKNFASEEEEDKDKEGKNHSLADKSKVEEIQESFVKTVIDGNGENSTVCDMELCDSGESNIAVSLPIVQLSSPCHQIVSKSPSVCIGNTLFESPTLLGTKDLENDSPKLDKICPTKVTPEILKLPPDYPYKKTKDSVSILKHLNTSFGRTNDNFVVATVWDNGKPTSGQSTPVREGETTPIRFVSPPTPGTPTLDERQLMHYYTSPLEKSQEDPNNNRDISSIEFNPIPHLDRAFDRSQQATSENGSCVTPKPPTLHLEESIARESTDEPTCPHLEKEEDNYESSTSEEKSPPVSKDQSQIIHSCLTTNILQLDKRNNSLSVLPQPGNESESCQNIQSEENLYSKSPEIPNQSFDKSLCITSSHSPVSLKCIPLPSCETAINSDVLPLVSTNSDTYSVHSPETCEPISTVGQSNSPLKFRTTPPQFIQSPTSQVLSPPPYHTSPRLPTIYQLAFQSTISRAPIMYSPPSCNTYPQRHWSPLGYQQHCYNYNRMSTPIRPSGYYEPRMAWPPWELSPPRPLMHSPPYQHRKPSLLGVAPQGVEPWSSRPLLPLPLIVDSVSYRLQVNPAPSCPLQAYSQQETDSSMMKTQHQNTSNEMTAQSSKPGQNVNEIGHQRQPQTLSNGPNLNSPNKFTVPANFISPIKPVTLEVGVLKPLVPYTDTENNCISEPLVPYTDISEEVVICKPLVPYTDVGNDVVQSIATVNHRQELLQNCIAPNSKETEPNKELVAGHVESNFIRIPDEEQQTETSIASNKSLDKYETGFMTKPPKSSLLQQVRIKDDFRVQEKAHELHSILKRSPRLIMTTRAGKSDDCAPKMDFSEELSMKQEPVDDTIDNIIQFLDFESKSPGTSKVNKSGIDRSIKMNNGNKKVNSPAKKGNGQKQPHTVTNKDVENMRKLLNDTLERTSPKKKSSGDCKNTRRQSGDICLDKVVESEKKSQNSASKQVKGSLKHPLTENSSDVACKKIKLETDKDKLQVLGSVQAMEITTCSDSSDLELIESQPPPFIDLTSPVVDLTESPSPIRIVRTVTGYVVEKSCKTKLIVDTDSGMKLKKSNTSSRLYDDNLKASNSKSKAKTSSHEETKVKCTEKLKYDSKNEDKSGTRNIKQSFNMEKYTEELENSRESSVLNLKKTDKSVDKCKTGLENKEKLREIHALESSKTDKGCEKSKLSEGGKTNSKNDKGSDLKKKNTSIETSKYQSENKELSEVKTASDLKKKEKSNIAFSLGSIVSEMRKNERSVEKDKIPLDNKENANTIVKPVVKNRNKSPKNLQMELELNSDSGEKIDDKNRADNSNFGMKVVTNSVEILEENHQTVTGKQNIDIKQKIHDKSKVVKEPSDMTTSNKVDKQQGQVNISTYNENKEKSSNKSLSTSERHKHKDSSLTADNSHERDYRKSSSKSKSEELSKKTRWDIVMKDLDYDTKNRVSRKRKDSESDSDARSSRKGSPPVMYVSGKKSKSKRSSSGKKFSTPSKKTAAKSRTASPSPSKQKSVFDYGLLPRKEWEFKIPKKSTNAKDDKQSSGKMSSKNREESTSSKSRSIYNGKENDHQSSIETGRDSNKKSEKEKHSSRKSNSFGEKEPFRLFGKEENKDSKGFKVKPCKPTVVQTTVPRSKHVGSIMQMIRSNVLNKNNKKNIDDFSVYSPSDCLTDNQSEVTSGSTEETAQDLMDIMDGKVPLEIIDEVGTDTDSILDNSSFNISNEYAKDLNSAIPGVYGSKTKHLSGNVLKSKATNVDISNITDTTKGMKKDSPVIYQLENTHMRDLNDNLVTNAGQNLNACTSPEKSTISNLNSFPVCTSSTKRPVGVIDPLDDLDFYIPSVDRKVEEVNNGKQMRITVKNDCPLNKTVLGYSLVELIKTCLHGKQEDMRIVNLQESIIQKSVNLTLHKLNIAATLERTVDKNDAAPMIEEEPSEAVTKKEEDLIPGLGDLHVLEEAIHNSFTEEDSENNEEKAKTTDVLKCDQVVVTEATKSLQSLKKGDTVKNIEISPIRGPESKKTVPEAKRAHKEQSKENSNRGPIRSAVSRAHRQDRQHHPYSRKEKHYKTGWSFDISYTLQDIMENLTTSSYKDRKNMSTPNSRRPRFSNYRFRRSEVPEFLPDEREDNYLTEEAIPDFVERKKKAEMLDNMSTAGGEDEPFSVEQTMYDRETEPPRESHREHSRETESPRESHRDHSREDSRTMRNVSRQLNKEKSDNHDNDDIQYLGTESSQQNWQNQVEDFLGQCASKSPKKKRSRRFKKRKR</sequence>
<feature type="region of interest" description="Disordered" evidence="1">
    <location>
        <begin position="703"/>
        <end position="764"/>
    </location>
</feature>
<feature type="region of interest" description="Disordered" evidence="1">
    <location>
        <begin position="1776"/>
        <end position="2051"/>
    </location>
</feature>
<feature type="compositionally biased region" description="Basic and acidic residues" evidence="1">
    <location>
        <begin position="1664"/>
        <end position="1681"/>
    </location>
</feature>
<feature type="region of interest" description="Disordered" evidence="1">
    <location>
        <begin position="1311"/>
        <end position="1386"/>
    </location>
</feature>
<feature type="region of interest" description="Disordered" evidence="1">
    <location>
        <begin position="2588"/>
        <end position="2702"/>
    </location>
</feature>
<dbReference type="Pfam" id="PF12509">
    <property type="entry name" value="DUF3715"/>
    <property type="match status" value="1"/>
</dbReference>
<dbReference type="PANTHER" id="PTHR16207:SF11">
    <property type="entry name" value="SET DOMAIN-CONTAINING PROTEIN"/>
    <property type="match status" value="1"/>
</dbReference>
<feature type="compositionally biased region" description="Polar residues" evidence="1">
    <location>
        <begin position="1803"/>
        <end position="1819"/>
    </location>
</feature>
<feature type="compositionally biased region" description="Polar residues" evidence="1">
    <location>
        <begin position="1933"/>
        <end position="1954"/>
    </location>
</feature>
<dbReference type="GO" id="GO:0045814">
    <property type="term" value="P:negative regulation of gene expression, epigenetic"/>
    <property type="evidence" value="ECO:0007669"/>
    <property type="project" value="InterPro"/>
</dbReference>
<feature type="compositionally biased region" description="Basic and acidic residues" evidence="1">
    <location>
        <begin position="722"/>
        <end position="732"/>
    </location>
</feature>
<feature type="region of interest" description="Disordered" evidence="1">
    <location>
        <begin position="628"/>
        <end position="661"/>
    </location>
</feature>
<gene>
    <name evidence="3" type="ORF">MGAL_10B031402</name>
</gene>
<feature type="compositionally biased region" description="Basic and acidic residues" evidence="1">
    <location>
        <begin position="1963"/>
        <end position="1984"/>
    </location>
</feature>
<evidence type="ECO:0000313" key="3">
    <source>
        <dbReference type="EMBL" id="VDI31564.1"/>
    </source>
</evidence>
<feature type="compositionally biased region" description="Polar residues" evidence="1">
    <location>
        <begin position="703"/>
        <end position="713"/>
    </location>
</feature>
<dbReference type="PANTHER" id="PTHR16207">
    <property type="entry name" value="SET DOMAIN-CONTAINING PROTEIN"/>
    <property type="match status" value="1"/>
</dbReference>
<feature type="compositionally biased region" description="Basic and acidic residues" evidence="1">
    <location>
        <begin position="2604"/>
        <end position="2640"/>
    </location>
</feature>
<feature type="compositionally biased region" description="Basic and acidic residues" evidence="1">
    <location>
        <begin position="2008"/>
        <end position="2030"/>
    </location>
</feature>
<feature type="compositionally biased region" description="Basic and acidic residues" evidence="1">
    <location>
        <begin position="1895"/>
        <end position="1905"/>
    </location>
</feature>
<evidence type="ECO:0000313" key="4">
    <source>
        <dbReference type="Proteomes" id="UP000596742"/>
    </source>
</evidence>
<dbReference type="OrthoDB" id="5960959at2759"/>
<feature type="domain" description="TASOR pseudo-PARP" evidence="2">
    <location>
        <begin position="134"/>
        <end position="277"/>
    </location>
</feature>
<feature type="compositionally biased region" description="Basic and acidic residues" evidence="1">
    <location>
        <begin position="2040"/>
        <end position="2051"/>
    </location>
</feature>
<feature type="region of interest" description="Disordered" evidence="1">
    <location>
        <begin position="1615"/>
        <end position="1681"/>
    </location>
</feature>
<dbReference type="GO" id="GO:0005654">
    <property type="term" value="C:nucleoplasm"/>
    <property type="evidence" value="ECO:0007669"/>
    <property type="project" value="TreeGrafter"/>
</dbReference>
<feature type="region of interest" description="Disordered" evidence="1">
    <location>
        <begin position="1739"/>
        <end position="1762"/>
    </location>
</feature>
<feature type="region of interest" description="Disordered" evidence="1">
    <location>
        <begin position="1526"/>
        <end position="1549"/>
    </location>
</feature>
<feature type="compositionally biased region" description="Basic and acidic residues" evidence="1">
    <location>
        <begin position="1785"/>
        <end position="1802"/>
    </location>
</feature>
<protein>
    <recommendedName>
        <fullName evidence="2">TASOR pseudo-PARP domain-containing protein</fullName>
    </recommendedName>
</protein>
<feature type="compositionally biased region" description="Polar residues" evidence="1">
    <location>
        <begin position="2665"/>
        <end position="2677"/>
    </location>
</feature>
<feature type="region of interest" description="Disordered" evidence="1">
    <location>
        <begin position="469"/>
        <end position="488"/>
    </location>
</feature>
<feature type="compositionally biased region" description="Basic and acidic residues" evidence="1">
    <location>
        <begin position="1851"/>
        <end position="1888"/>
    </location>
</feature>
<dbReference type="InterPro" id="IPR046432">
    <property type="entry name" value="TASOR"/>
</dbReference>
<dbReference type="Proteomes" id="UP000596742">
    <property type="component" value="Unassembled WGS sequence"/>
</dbReference>
<reference evidence="3" key="1">
    <citation type="submission" date="2018-11" db="EMBL/GenBank/DDBJ databases">
        <authorList>
            <person name="Alioto T."/>
            <person name="Alioto T."/>
        </authorList>
    </citation>
    <scope>NUCLEOTIDE SEQUENCE</scope>
</reference>
<accession>A0A8B6EC39</accession>
<feature type="compositionally biased region" description="Basic and acidic residues" evidence="1">
    <location>
        <begin position="1353"/>
        <end position="1383"/>
    </location>
</feature>
<feature type="compositionally biased region" description="Basic and acidic residues" evidence="1">
    <location>
        <begin position="1615"/>
        <end position="1652"/>
    </location>
</feature>
<comment type="caution">
    <text evidence="3">The sequence shown here is derived from an EMBL/GenBank/DDBJ whole genome shotgun (WGS) entry which is preliminary data.</text>
</comment>
<evidence type="ECO:0000256" key="1">
    <source>
        <dbReference type="SAM" id="MobiDB-lite"/>
    </source>
</evidence>
<dbReference type="InterPro" id="IPR022188">
    <property type="entry name" value="TASOR_DUF3715"/>
</dbReference>
<feature type="compositionally biased region" description="Basic and acidic residues" evidence="1">
    <location>
        <begin position="478"/>
        <end position="488"/>
    </location>
</feature>
<feature type="region of interest" description="Disordered" evidence="1">
    <location>
        <begin position="2449"/>
        <end position="2502"/>
    </location>
</feature>
<name>A0A8B6EC39_MYTGA</name>
<feature type="compositionally biased region" description="Basic residues" evidence="1">
    <location>
        <begin position="2688"/>
        <end position="2702"/>
    </location>
</feature>
<dbReference type="EMBL" id="UYJE01004806">
    <property type="protein sequence ID" value="VDI31564.1"/>
    <property type="molecule type" value="Genomic_DNA"/>
</dbReference>
<feature type="compositionally biased region" description="Basic and acidic residues" evidence="1">
    <location>
        <begin position="2648"/>
        <end position="2659"/>
    </location>
</feature>
<organism evidence="3 4">
    <name type="scientific">Mytilus galloprovincialis</name>
    <name type="common">Mediterranean mussel</name>
    <dbReference type="NCBI Taxonomy" id="29158"/>
    <lineage>
        <taxon>Eukaryota</taxon>
        <taxon>Metazoa</taxon>
        <taxon>Spiralia</taxon>
        <taxon>Lophotrochozoa</taxon>
        <taxon>Mollusca</taxon>
        <taxon>Bivalvia</taxon>
        <taxon>Autobranchia</taxon>
        <taxon>Pteriomorphia</taxon>
        <taxon>Mytilida</taxon>
        <taxon>Mytiloidea</taxon>
        <taxon>Mytilidae</taxon>
        <taxon>Mytilinae</taxon>
        <taxon>Mytilus</taxon>
    </lineage>
</organism>
<feature type="compositionally biased region" description="Basic and acidic residues" evidence="1">
    <location>
        <begin position="1745"/>
        <end position="1755"/>
    </location>
</feature>
<keyword evidence="4" id="KW-1185">Reference proteome</keyword>
<feature type="region of interest" description="Disordered" evidence="1">
    <location>
        <begin position="1043"/>
        <end position="1075"/>
    </location>
</feature>
<evidence type="ECO:0000259" key="2">
    <source>
        <dbReference type="Pfam" id="PF12509"/>
    </source>
</evidence>